<accession>A0AA41XA43</accession>
<feature type="site" description="Transition state stabilizer" evidence="9">
    <location>
        <position position="262"/>
    </location>
</feature>
<dbReference type="GO" id="GO:0005737">
    <property type="term" value="C:cytoplasm"/>
    <property type="evidence" value="ECO:0007669"/>
    <property type="project" value="UniProtKB-SubCell"/>
</dbReference>
<evidence type="ECO:0000256" key="6">
    <source>
        <dbReference type="ARBA" id="ARBA00022777"/>
    </source>
</evidence>
<evidence type="ECO:0000259" key="10">
    <source>
        <dbReference type="Pfam" id="PF00696"/>
    </source>
</evidence>
<dbReference type="NCBIfam" id="TIGR00761">
    <property type="entry name" value="argB"/>
    <property type="match status" value="1"/>
</dbReference>
<evidence type="ECO:0000313" key="11">
    <source>
        <dbReference type="EMBL" id="MCS5724277.1"/>
    </source>
</evidence>
<feature type="binding site" evidence="9">
    <location>
        <position position="100"/>
    </location>
    <ligand>
        <name>substrate</name>
    </ligand>
</feature>
<keyword evidence="12" id="KW-1185">Reference proteome</keyword>
<evidence type="ECO:0000256" key="2">
    <source>
        <dbReference type="ARBA" id="ARBA00022571"/>
    </source>
</evidence>
<keyword evidence="4 9" id="KW-0808">Transferase</keyword>
<sequence>MGIESPQSESSQSEAELAHVKADTLIESLRWLKRYHGQIIVVKFGGNAMVDPDLQRTFAEDIVYLRYAGIRPVVVHGGGPQISKMLDRLGIESEFRGGYRVTSPEAMDVVRMVLTGQISRDIVSHINEHGPLAAALSGEDAGLFEGKRRGVEIDGELVDLGLVGDVVAVNPEGVIAQLDAGRIPVVSSVAPDVDAPGQVLNVNADAAAAALAVSLGAAKLVILTDVAGLYSDWPNRDSLVSVIASEELRALLPSLESGMIPKMAACLEAVDGGVPKAAIIDGREPHSILLEVFTQGGVGTEVIGTATGGAEPVPSPAP</sequence>
<keyword evidence="6 9" id="KW-0418">Kinase</keyword>
<organism evidence="11 12">
    <name type="scientific">Herbiconiux oxytropis</name>
    <dbReference type="NCBI Taxonomy" id="2970915"/>
    <lineage>
        <taxon>Bacteria</taxon>
        <taxon>Bacillati</taxon>
        <taxon>Actinomycetota</taxon>
        <taxon>Actinomycetes</taxon>
        <taxon>Micrococcales</taxon>
        <taxon>Microbacteriaceae</taxon>
        <taxon>Herbiconiux</taxon>
    </lineage>
</organism>
<reference evidence="11" key="1">
    <citation type="submission" date="2022-08" db="EMBL/GenBank/DDBJ databases">
        <authorList>
            <person name="Deng Y."/>
            <person name="Han X.-F."/>
            <person name="Zhang Y.-Q."/>
        </authorList>
    </citation>
    <scope>NUCLEOTIDE SEQUENCE</scope>
    <source>
        <strain evidence="11">CPCC 203407</strain>
    </source>
</reference>
<dbReference type="RefSeq" id="WP_259524701.1">
    <property type="nucleotide sequence ID" value="NZ_JANLCK010000001.1"/>
</dbReference>
<dbReference type="InterPro" id="IPR041727">
    <property type="entry name" value="NAGK-C"/>
</dbReference>
<dbReference type="GO" id="GO:0003991">
    <property type="term" value="F:acetylglutamate kinase activity"/>
    <property type="evidence" value="ECO:0007669"/>
    <property type="project" value="UniProtKB-UniRule"/>
</dbReference>
<dbReference type="HAMAP" id="MF_00082">
    <property type="entry name" value="ArgB"/>
    <property type="match status" value="1"/>
</dbReference>
<evidence type="ECO:0000256" key="5">
    <source>
        <dbReference type="ARBA" id="ARBA00022741"/>
    </source>
</evidence>
<dbReference type="PANTHER" id="PTHR23342">
    <property type="entry name" value="N-ACETYLGLUTAMATE SYNTHASE"/>
    <property type="match status" value="1"/>
</dbReference>
<feature type="binding site" evidence="9">
    <location>
        <begin position="78"/>
        <end position="79"/>
    </location>
    <ligand>
        <name>substrate</name>
    </ligand>
</feature>
<comment type="function">
    <text evidence="9">Catalyzes the ATP-dependent phosphorylation of N-acetyl-L-glutamate.</text>
</comment>
<keyword evidence="7 9" id="KW-0067">ATP-binding</keyword>
<keyword evidence="9" id="KW-0963">Cytoplasm</keyword>
<comment type="subcellular location">
    <subcellularLocation>
        <location evidence="9">Cytoplasm</location>
    </subcellularLocation>
</comment>
<dbReference type="CDD" id="cd04250">
    <property type="entry name" value="AAK_NAGK-C"/>
    <property type="match status" value="1"/>
</dbReference>
<dbReference type="EC" id="2.7.2.8" evidence="9"/>
<dbReference type="GO" id="GO:0042450">
    <property type="term" value="P:L-arginine biosynthetic process via ornithine"/>
    <property type="evidence" value="ECO:0007669"/>
    <property type="project" value="UniProtKB-UniRule"/>
</dbReference>
<dbReference type="PRINTS" id="PR00474">
    <property type="entry name" value="GLU5KINASE"/>
</dbReference>
<comment type="similarity">
    <text evidence="9">Belongs to the acetylglutamate kinase family. ArgB subfamily.</text>
</comment>
<protein>
    <recommendedName>
        <fullName evidence="9">Acetylglutamate kinase</fullName>
        <ecNumber evidence="9">2.7.2.8</ecNumber>
    </recommendedName>
    <alternativeName>
        <fullName evidence="9">N-acetyl-L-glutamate 5-phosphotransferase</fullName>
    </alternativeName>
    <alternativeName>
        <fullName evidence="9">NAG kinase</fullName>
        <shortName evidence="9">NAGK</shortName>
    </alternativeName>
</protein>
<dbReference type="AlphaFoldDB" id="A0AA41XA43"/>
<evidence type="ECO:0000256" key="4">
    <source>
        <dbReference type="ARBA" id="ARBA00022679"/>
    </source>
</evidence>
<dbReference type="Gene3D" id="3.40.1160.10">
    <property type="entry name" value="Acetylglutamate kinase-like"/>
    <property type="match status" value="1"/>
</dbReference>
<dbReference type="InterPro" id="IPR036393">
    <property type="entry name" value="AceGlu_kinase-like_sf"/>
</dbReference>
<feature type="domain" description="Aspartate/glutamate/uridylate kinase" evidence="10">
    <location>
        <begin position="39"/>
        <end position="281"/>
    </location>
</feature>
<evidence type="ECO:0000313" key="12">
    <source>
        <dbReference type="Proteomes" id="UP001165587"/>
    </source>
</evidence>
<dbReference type="GO" id="GO:0005524">
    <property type="term" value="F:ATP binding"/>
    <property type="evidence" value="ECO:0007669"/>
    <property type="project" value="UniProtKB-UniRule"/>
</dbReference>
<evidence type="ECO:0000256" key="1">
    <source>
        <dbReference type="ARBA" id="ARBA00004828"/>
    </source>
</evidence>
<dbReference type="InterPro" id="IPR004662">
    <property type="entry name" value="AcgluKinase_fam"/>
</dbReference>
<gene>
    <name evidence="9 11" type="primary">argB</name>
    <name evidence="11" type="ORF">N1028_00030</name>
</gene>
<evidence type="ECO:0000256" key="8">
    <source>
        <dbReference type="ARBA" id="ARBA00048141"/>
    </source>
</evidence>
<dbReference type="InterPro" id="IPR001048">
    <property type="entry name" value="Asp/Glu/Uridylate_kinase"/>
</dbReference>
<feature type="binding site" evidence="9">
    <location>
        <position position="201"/>
    </location>
    <ligand>
        <name>substrate</name>
    </ligand>
</feature>
<evidence type="ECO:0000256" key="3">
    <source>
        <dbReference type="ARBA" id="ARBA00022605"/>
    </source>
</evidence>
<comment type="pathway">
    <text evidence="1 9">Amino-acid biosynthesis; L-arginine biosynthesis; N(2)-acetyl-L-ornithine from L-glutamate: step 2/4.</text>
</comment>
<comment type="caution">
    <text evidence="11">The sequence shown here is derived from an EMBL/GenBank/DDBJ whole genome shotgun (WGS) entry which is preliminary data.</text>
</comment>
<name>A0AA41XA43_9MICO</name>
<evidence type="ECO:0000256" key="9">
    <source>
        <dbReference type="HAMAP-Rule" id="MF_00082"/>
    </source>
</evidence>
<dbReference type="InterPro" id="IPR037528">
    <property type="entry name" value="ArgB"/>
</dbReference>
<dbReference type="Proteomes" id="UP001165587">
    <property type="component" value="Unassembled WGS sequence"/>
</dbReference>
<comment type="catalytic activity">
    <reaction evidence="8 9">
        <text>N-acetyl-L-glutamate + ATP = N-acetyl-L-glutamyl 5-phosphate + ADP</text>
        <dbReference type="Rhea" id="RHEA:14629"/>
        <dbReference type="ChEBI" id="CHEBI:30616"/>
        <dbReference type="ChEBI" id="CHEBI:44337"/>
        <dbReference type="ChEBI" id="CHEBI:57936"/>
        <dbReference type="ChEBI" id="CHEBI:456216"/>
        <dbReference type="EC" id="2.7.2.8"/>
    </reaction>
</comment>
<keyword evidence="2 9" id="KW-0055">Arginine biosynthesis</keyword>
<proteinExistence type="inferred from homology"/>
<dbReference type="Pfam" id="PF00696">
    <property type="entry name" value="AA_kinase"/>
    <property type="match status" value="1"/>
</dbReference>
<dbReference type="FunFam" id="3.40.1160.10:FF:000004">
    <property type="entry name" value="Acetylglutamate kinase"/>
    <property type="match status" value="1"/>
</dbReference>
<feature type="site" description="Transition state stabilizer" evidence="9">
    <location>
        <position position="43"/>
    </location>
</feature>
<dbReference type="InterPro" id="IPR001057">
    <property type="entry name" value="Glu/AcGlu_kinase"/>
</dbReference>
<keyword evidence="5 9" id="KW-0547">Nucleotide-binding</keyword>
<dbReference type="EMBL" id="JANLCK010000001">
    <property type="protein sequence ID" value="MCS5724277.1"/>
    <property type="molecule type" value="Genomic_DNA"/>
</dbReference>
<keyword evidence="3 9" id="KW-0028">Amino-acid biosynthesis</keyword>
<evidence type="ECO:0000256" key="7">
    <source>
        <dbReference type="ARBA" id="ARBA00022840"/>
    </source>
</evidence>
<dbReference type="PIRSF" id="PIRSF000728">
    <property type="entry name" value="NAGK"/>
    <property type="match status" value="1"/>
</dbReference>
<dbReference type="SUPFAM" id="SSF53633">
    <property type="entry name" value="Carbamate kinase-like"/>
    <property type="match status" value="1"/>
</dbReference>
<dbReference type="PANTHER" id="PTHR23342:SF0">
    <property type="entry name" value="N-ACETYLGLUTAMATE SYNTHASE, MITOCHONDRIAL"/>
    <property type="match status" value="1"/>
</dbReference>